<evidence type="ECO:0000256" key="1">
    <source>
        <dbReference type="ARBA" id="ARBA00003819"/>
    </source>
</evidence>
<dbReference type="SUPFAM" id="SSF47729">
    <property type="entry name" value="IHF-like DNA-binding proteins"/>
    <property type="match status" value="1"/>
</dbReference>
<dbReference type="Proteomes" id="UP001595692">
    <property type="component" value="Unassembled WGS sequence"/>
</dbReference>
<evidence type="ECO:0000256" key="3">
    <source>
        <dbReference type="ARBA" id="ARBA00023067"/>
    </source>
</evidence>
<dbReference type="PANTHER" id="PTHR33175">
    <property type="entry name" value="DNA-BINDING PROTEIN HU"/>
    <property type="match status" value="1"/>
</dbReference>
<proteinExistence type="inferred from homology"/>
<dbReference type="SMART" id="SM00411">
    <property type="entry name" value="BHL"/>
    <property type="match status" value="1"/>
</dbReference>
<dbReference type="Gene3D" id="4.10.520.10">
    <property type="entry name" value="IHF-like DNA-binding proteins"/>
    <property type="match status" value="1"/>
</dbReference>
<accession>A0ABV8CQF3</accession>
<dbReference type="CDD" id="cd13831">
    <property type="entry name" value="HU"/>
    <property type="match status" value="1"/>
</dbReference>
<dbReference type="GO" id="GO:0003677">
    <property type="term" value="F:DNA binding"/>
    <property type="evidence" value="ECO:0007669"/>
    <property type="project" value="UniProtKB-KW"/>
</dbReference>
<protein>
    <submittedName>
        <fullName evidence="6">HU family DNA-binding protein</fullName>
    </submittedName>
</protein>
<keyword evidence="7" id="KW-1185">Reference proteome</keyword>
<comment type="function">
    <text evidence="1">Histone-like DNA-binding protein which is capable of wrapping DNA to stabilize it, and thus to prevent its denaturation under extreme environmental conditions.</text>
</comment>
<evidence type="ECO:0000256" key="4">
    <source>
        <dbReference type="ARBA" id="ARBA00023125"/>
    </source>
</evidence>
<dbReference type="PRINTS" id="PR01727">
    <property type="entry name" value="DNABINDINGHU"/>
</dbReference>
<evidence type="ECO:0000256" key="5">
    <source>
        <dbReference type="RuleBase" id="RU003939"/>
    </source>
</evidence>
<dbReference type="PROSITE" id="PS00045">
    <property type="entry name" value="HISTONE_LIKE"/>
    <property type="match status" value="1"/>
</dbReference>
<sequence length="90" mass="9406">MNKSQLVDKISEGADLSKAAAGRALDAFIDAVTEAMKDGDQVALVGFGTFLLRERASRSGRNPQTGETIEIAAAKIPAFKAGKALKDAVN</sequence>
<evidence type="ECO:0000313" key="7">
    <source>
        <dbReference type="Proteomes" id="UP001595692"/>
    </source>
</evidence>
<reference evidence="7" key="1">
    <citation type="journal article" date="2019" name="Int. J. Syst. Evol. Microbiol.">
        <title>The Global Catalogue of Microorganisms (GCM) 10K type strain sequencing project: providing services to taxonomists for standard genome sequencing and annotation.</title>
        <authorList>
            <consortium name="The Broad Institute Genomics Platform"/>
            <consortium name="The Broad Institute Genome Sequencing Center for Infectious Disease"/>
            <person name="Wu L."/>
            <person name="Ma J."/>
        </authorList>
    </citation>
    <scope>NUCLEOTIDE SEQUENCE [LARGE SCALE GENOMIC DNA]</scope>
    <source>
        <strain evidence="7">CCUG 54939</strain>
    </source>
</reference>
<keyword evidence="4 6" id="KW-0238">DNA-binding</keyword>
<name>A0ABV8CQF3_9GAMM</name>
<dbReference type="InterPro" id="IPR010992">
    <property type="entry name" value="IHF-like_DNA-bd_dom_sf"/>
</dbReference>
<dbReference type="EMBL" id="JBHSAF010000014">
    <property type="protein sequence ID" value="MFC3914270.1"/>
    <property type="molecule type" value="Genomic_DNA"/>
</dbReference>
<comment type="similarity">
    <text evidence="2 5">Belongs to the bacterial histone-like protein family.</text>
</comment>
<evidence type="ECO:0000256" key="2">
    <source>
        <dbReference type="ARBA" id="ARBA00010529"/>
    </source>
</evidence>
<dbReference type="Pfam" id="PF00216">
    <property type="entry name" value="Bac_DNA_binding"/>
    <property type="match status" value="1"/>
</dbReference>
<dbReference type="InterPro" id="IPR000119">
    <property type="entry name" value="Hist_DNA-bd"/>
</dbReference>
<dbReference type="RefSeq" id="WP_377152965.1">
    <property type="nucleotide sequence ID" value="NZ_JBHSAF010000014.1"/>
</dbReference>
<dbReference type="PANTHER" id="PTHR33175:SF3">
    <property type="entry name" value="DNA-BINDING PROTEIN HU-BETA"/>
    <property type="match status" value="1"/>
</dbReference>
<comment type="caution">
    <text evidence="6">The sequence shown here is derived from an EMBL/GenBank/DDBJ whole genome shotgun (WGS) entry which is preliminary data.</text>
</comment>
<gene>
    <name evidence="6" type="ORF">ACFOSS_12435</name>
</gene>
<evidence type="ECO:0000313" key="6">
    <source>
        <dbReference type="EMBL" id="MFC3914270.1"/>
    </source>
</evidence>
<dbReference type="InterPro" id="IPR020816">
    <property type="entry name" value="Histone-like_DNA-bd_CS"/>
</dbReference>
<organism evidence="6 7">
    <name type="scientific">Pseudaeromonas sharmana</name>
    <dbReference type="NCBI Taxonomy" id="328412"/>
    <lineage>
        <taxon>Bacteria</taxon>
        <taxon>Pseudomonadati</taxon>
        <taxon>Pseudomonadota</taxon>
        <taxon>Gammaproteobacteria</taxon>
        <taxon>Aeromonadales</taxon>
        <taxon>Aeromonadaceae</taxon>
        <taxon>Pseudaeromonas</taxon>
    </lineage>
</organism>
<keyword evidence="3" id="KW-0226">DNA condensation</keyword>